<feature type="region of interest" description="Disordered" evidence="1">
    <location>
        <begin position="1"/>
        <end position="149"/>
    </location>
</feature>
<keyword evidence="3" id="KW-1185">Reference proteome</keyword>
<comment type="caution">
    <text evidence="2">The sequence shown here is derived from an EMBL/GenBank/DDBJ whole genome shotgun (WGS) entry which is preliminary data.</text>
</comment>
<gene>
    <name evidence="2" type="ORF">QBC47DRAFT_40026</name>
</gene>
<dbReference type="EMBL" id="MU839836">
    <property type="protein sequence ID" value="KAK1754235.1"/>
    <property type="molecule type" value="Genomic_DNA"/>
</dbReference>
<organism evidence="2 3">
    <name type="scientific">Echria macrotheca</name>
    <dbReference type="NCBI Taxonomy" id="438768"/>
    <lineage>
        <taxon>Eukaryota</taxon>
        <taxon>Fungi</taxon>
        <taxon>Dikarya</taxon>
        <taxon>Ascomycota</taxon>
        <taxon>Pezizomycotina</taxon>
        <taxon>Sordariomycetes</taxon>
        <taxon>Sordariomycetidae</taxon>
        <taxon>Sordariales</taxon>
        <taxon>Schizotheciaceae</taxon>
        <taxon>Echria</taxon>
    </lineage>
</organism>
<reference evidence="2" key="1">
    <citation type="submission" date="2023-06" db="EMBL/GenBank/DDBJ databases">
        <title>Genome-scale phylogeny and comparative genomics of the fungal order Sordariales.</title>
        <authorList>
            <consortium name="Lawrence Berkeley National Laboratory"/>
            <person name="Hensen N."/>
            <person name="Bonometti L."/>
            <person name="Westerberg I."/>
            <person name="Brannstrom I.O."/>
            <person name="Guillou S."/>
            <person name="Cros-Aarteil S."/>
            <person name="Calhoun S."/>
            <person name="Haridas S."/>
            <person name="Kuo A."/>
            <person name="Mondo S."/>
            <person name="Pangilinan J."/>
            <person name="Riley R."/>
            <person name="Labutti K."/>
            <person name="Andreopoulos B."/>
            <person name="Lipzen A."/>
            <person name="Chen C."/>
            <person name="Yanf M."/>
            <person name="Daum C."/>
            <person name="Ng V."/>
            <person name="Clum A."/>
            <person name="Steindorff A."/>
            <person name="Ohm R."/>
            <person name="Martin F."/>
            <person name="Silar P."/>
            <person name="Natvig D."/>
            <person name="Lalanne C."/>
            <person name="Gautier V."/>
            <person name="Ament-Velasquez S.L."/>
            <person name="Kruys A."/>
            <person name="Hutchinson M.I."/>
            <person name="Powell A.J."/>
            <person name="Barry K."/>
            <person name="Miller A.N."/>
            <person name="Grigoriev I.V."/>
            <person name="Debuchy R."/>
            <person name="Gladieux P."/>
            <person name="Thoren M.H."/>
            <person name="Johannesson H."/>
        </authorList>
    </citation>
    <scope>NUCLEOTIDE SEQUENCE</scope>
    <source>
        <strain evidence="2">PSN4</strain>
    </source>
</reference>
<feature type="compositionally biased region" description="Gly residues" evidence="1">
    <location>
        <begin position="136"/>
        <end position="149"/>
    </location>
</feature>
<dbReference type="Proteomes" id="UP001239445">
    <property type="component" value="Unassembled WGS sequence"/>
</dbReference>
<accession>A0AAJ0B9M0</accession>
<feature type="compositionally biased region" description="Pro residues" evidence="1">
    <location>
        <begin position="73"/>
        <end position="84"/>
    </location>
</feature>
<name>A0AAJ0B9M0_9PEZI</name>
<dbReference type="AlphaFoldDB" id="A0AAJ0B9M0"/>
<evidence type="ECO:0000313" key="2">
    <source>
        <dbReference type="EMBL" id="KAK1754235.1"/>
    </source>
</evidence>
<evidence type="ECO:0000313" key="3">
    <source>
        <dbReference type="Proteomes" id="UP001239445"/>
    </source>
</evidence>
<sequence length="149" mass="15414">MSSLPPRPRTNSTNPRPGSTNFPRMSIRARARADDSSRPPPLRPASTNATTQQTPLRPKPRPGRPATTTTTPAAPPPVTRPTPANPTAARDDSGTKTQINQTLAIAMMTSPINPLPFPLPIPLGVTLLLSPSSGRGRSGSGSGGSGGAR</sequence>
<feature type="compositionally biased region" description="Polar residues" evidence="1">
    <location>
        <begin position="45"/>
        <end position="55"/>
    </location>
</feature>
<proteinExistence type="predicted"/>
<evidence type="ECO:0000256" key="1">
    <source>
        <dbReference type="SAM" id="MobiDB-lite"/>
    </source>
</evidence>
<protein>
    <submittedName>
        <fullName evidence="2">Uncharacterized protein</fullName>
    </submittedName>
</protein>